<accession>A0ABQ5RQQ9</accession>
<evidence type="ECO:0000256" key="1">
    <source>
        <dbReference type="SAM" id="MobiDB-lite"/>
    </source>
</evidence>
<keyword evidence="3" id="KW-1185">Reference proteome</keyword>
<protein>
    <recommendedName>
        <fullName evidence="4">Secreted protein</fullName>
    </recommendedName>
</protein>
<evidence type="ECO:0008006" key="4">
    <source>
        <dbReference type="Google" id="ProtNLM"/>
    </source>
</evidence>
<gene>
    <name evidence="2" type="ORF">VaNZ11_001866</name>
</gene>
<dbReference type="Proteomes" id="UP001165090">
    <property type="component" value="Unassembled WGS sequence"/>
</dbReference>
<dbReference type="EMBL" id="BSDZ01000004">
    <property type="protein sequence ID" value="GLI59870.1"/>
    <property type="molecule type" value="Genomic_DNA"/>
</dbReference>
<name>A0ABQ5RQQ9_9CHLO</name>
<organism evidence="2 3">
    <name type="scientific">Volvox africanus</name>
    <dbReference type="NCBI Taxonomy" id="51714"/>
    <lineage>
        <taxon>Eukaryota</taxon>
        <taxon>Viridiplantae</taxon>
        <taxon>Chlorophyta</taxon>
        <taxon>core chlorophytes</taxon>
        <taxon>Chlorophyceae</taxon>
        <taxon>CS clade</taxon>
        <taxon>Chlamydomonadales</taxon>
        <taxon>Volvocaceae</taxon>
        <taxon>Volvox</taxon>
    </lineage>
</organism>
<proteinExistence type="predicted"/>
<feature type="compositionally biased region" description="Low complexity" evidence="1">
    <location>
        <begin position="111"/>
        <end position="120"/>
    </location>
</feature>
<evidence type="ECO:0000313" key="2">
    <source>
        <dbReference type="EMBL" id="GLI59870.1"/>
    </source>
</evidence>
<comment type="caution">
    <text evidence="2">The sequence shown here is derived from an EMBL/GenBank/DDBJ whole genome shotgun (WGS) entry which is preliminary data.</text>
</comment>
<feature type="compositionally biased region" description="Gly residues" evidence="1">
    <location>
        <begin position="121"/>
        <end position="136"/>
    </location>
</feature>
<sequence length="136" mass="14044">MPRLLVFPPPSPSLSRSVVVVPVLLSLPSAYGIRSPPSGSATTIQYNVNIKLYSVFISCICETSTSCDLVVMCGRGSSGGLSGGLAGREFSAQQLREFQLSDPATRRDLASRGSSGSSIRFGGGSTRGGGGRGGSW</sequence>
<reference evidence="2 3" key="1">
    <citation type="journal article" date="2023" name="IScience">
        <title>Expanded male sex-determining region conserved during the evolution of homothallism in the green alga Volvox.</title>
        <authorList>
            <person name="Yamamoto K."/>
            <person name="Matsuzaki R."/>
            <person name="Mahakham W."/>
            <person name="Heman W."/>
            <person name="Sekimoto H."/>
            <person name="Kawachi M."/>
            <person name="Minakuchi Y."/>
            <person name="Toyoda A."/>
            <person name="Nozaki H."/>
        </authorList>
    </citation>
    <scope>NUCLEOTIDE SEQUENCE [LARGE SCALE GENOMIC DNA]</scope>
    <source>
        <strain evidence="2 3">NIES-4468</strain>
    </source>
</reference>
<evidence type="ECO:0000313" key="3">
    <source>
        <dbReference type="Proteomes" id="UP001165090"/>
    </source>
</evidence>
<feature type="region of interest" description="Disordered" evidence="1">
    <location>
        <begin position="101"/>
        <end position="136"/>
    </location>
</feature>